<organism evidence="1 2">
    <name type="scientific">Protopolystoma xenopodis</name>
    <dbReference type="NCBI Taxonomy" id="117903"/>
    <lineage>
        <taxon>Eukaryota</taxon>
        <taxon>Metazoa</taxon>
        <taxon>Spiralia</taxon>
        <taxon>Lophotrochozoa</taxon>
        <taxon>Platyhelminthes</taxon>
        <taxon>Monogenea</taxon>
        <taxon>Polyopisthocotylea</taxon>
        <taxon>Polystomatidea</taxon>
        <taxon>Polystomatidae</taxon>
        <taxon>Protopolystoma</taxon>
    </lineage>
</organism>
<proteinExistence type="predicted"/>
<evidence type="ECO:0000313" key="1">
    <source>
        <dbReference type="EMBL" id="VEL34752.1"/>
    </source>
</evidence>
<accession>A0A3S5CT67</accession>
<dbReference type="AlphaFoldDB" id="A0A3S5CT67"/>
<reference evidence="1" key="1">
    <citation type="submission" date="2018-11" db="EMBL/GenBank/DDBJ databases">
        <authorList>
            <consortium name="Pathogen Informatics"/>
        </authorList>
    </citation>
    <scope>NUCLEOTIDE SEQUENCE</scope>
</reference>
<evidence type="ECO:0000313" key="2">
    <source>
        <dbReference type="Proteomes" id="UP000784294"/>
    </source>
</evidence>
<comment type="caution">
    <text evidence="1">The sequence shown here is derived from an EMBL/GenBank/DDBJ whole genome shotgun (WGS) entry which is preliminary data.</text>
</comment>
<name>A0A3S5CT67_9PLAT</name>
<dbReference type="Proteomes" id="UP000784294">
    <property type="component" value="Unassembled WGS sequence"/>
</dbReference>
<sequence>MLINRLPCWSHCLSHPRLFLPTDGPVIRDTVQSTVAASYGDVVELERRRDTIALPSLAGEPMALKALDRVTFPAYGNSGALILDSTEHQVGAHD</sequence>
<dbReference type="EMBL" id="CAAALY010248318">
    <property type="protein sequence ID" value="VEL34752.1"/>
    <property type="molecule type" value="Genomic_DNA"/>
</dbReference>
<gene>
    <name evidence="1" type="ORF">PXEA_LOCUS28192</name>
</gene>
<keyword evidence="2" id="KW-1185">Reference proteome</keyword>
<protein>
    <submittedName>
        <fullName evidence="1">Uncharacterized protein</fullName>
    </submittedName>
</protein>